<name>A0A1Y1YUN2_9FUNG</name>
<gene>
    <name evidence="1" type="ORF">LY90DRAFT_519704</name>
</gene>
<proteinExistence type="predicted"/>
<organism evidence="1 2">
    <name type="scientific">Neocallimastix californiae</name>
    <dbReference type="NCBI Taxonomy" id="1754190"/>
    <lineage>
        <taxon>Eukaryota</taxon>
        <taxon>Fungi</taxon>
        <taxon>Fungi incertae sedis</taxon>
        <taxon>Chytridiomycota</taxon>
        <taxon>Chytridiomycota incertae sedis</taxon>
        <taxon>Neocallimastigomycetes</taxon>
        <taxon>Neocallimastigales</taxon>
        <taxon>Neocallimastigaceae</taxon>
        <taxon>Neocallimastix</taxon>
    </lineage>
</organism>
<keyword evidence="2" id="KW-1185">Reference proteome</keyword>
<comment type="caution">
    <text evidence="1">The sequence shown here is derived from an EMBL/GenBank/DDBJ whole genome shotgun (WGS) entry which is preliminary data.</text>
</comment>
<reference evidence="1 2" key="1">
    <citation type="submission" date="2016-08" db="EMBL/GenBank/DDBJ databases">
        <title>A Parts List for Fungal Cellulosomes Revealed by Comparative Genomics.</title>
        <authorList>
            <consortium name="DOE Joint Genome Institute"/>
            <person name="Haitjema C.H."/>
            <person name="Gilmore S.P."/>
            <person name="Henske J.K."/>
            <person name="Solomon K.V."/>
            <person name="De Groot R."/>
            <person name="Kuo A."/>
            <person name="Mondo S.J."/>
            <person name="Salamov A.A."/>
            <person name="Labutti K."/>
            <person name="Zhao Z."/>
            <person name="Chiniquy J."/>
            <person name="Barry K."/>
            <person name="Brewer H.M."/>
            <person name="Purvine S.O."/>
            <person name="Wright A.T."/>
            <person name="Boxma B."/>
            <person name="Van Alen T."/>
            <person name="Hackstein J.H."/>
            <person name="Baker S.E."/>
            <person name="Grigoriev I.V."/>
            <person name="O'Malley M.A."/>
        </authorList>
    </citation>
    <scope>NUCLEOTIDE SEQUENCE [LARGE SCALE GENOMIC DNA]</scope>
    <source>
        <strain evidence="1 2">G1</strain>
    </source>
</reference>
<evidence type="ECO:0000313" key="1">
    <source>
        <dbReference type="EMBL" id="ORY01689.1"/>
    </source>
</evidence>
<dbReference type="EMBL" id="MCOG01000501">
    <property type="protein sequence ID" value="ORY01689.1"/>
    <property type="molecule type" value="Genomic_DNA"/>
</dbReference>
<dbReference type="Proteomes" id="UP000193920">
    <property type="component" value="Unassembled WGS sequence"/>
</dbReference>
<evidence type="ECO:0000313" key="2">
    <source>
        <dbReference type="Proteomes" id="UP000193920"/>
    </source>
</evidence>
<accession>A0A1Y1YUN2</accession>
<protein>
    <submittedName>
        <fullName evidence="1">Uncharacterized protein</fullName>
    </submittedName>
</protein>
<sequence length="112" mass="12975">MLYINRNLLSIFYVKNSIDAILVYKYISMQQLLITVFTTGPIIKIANLIIRVSIIWENNSIKFLLKASASIIWKKGCFNIERNGSDFACYTVTLINLNKNIEYKKTSYILNN</sequence>
<dbReference type="AlphaFoldDB" id="A0A1Y1YUN2"/>